<protein>
    <submittedName>
        <fullName evidence="2">Integrase (Partial)</fullName>
    </submittedName>
</protein>
<dbReference type="STRING" id="218491.ECA1675"/>
<keyword evidence="1" id="KW-1133">Transmembrane helix</keyword>
<feature type="transmembrane region" description="Helical" evidence="1">
    <location>
        <begin position="31"/>
        <end position="60"/>
    </location>
</feature>
<dbReference type="KEGG" id="eca:ECA1675"/>
<evidence type="ECO:0000313" key="2">
    <source>
        <dbReference type="EMBL" id="CAG74581.1"/>
    </source>
</evidence>
<reference evidence="2" key="1">
    <citation type="submission" date="2004-02" db="EMBL/GenBank/DDBJ databases">
        <title>The genome sequence of the enterobacterial phytopathogen Erwinia carotovora subsp. atroseptica SCRI1043 and functional genomic identification of novel virulence factors.</title>
        <authorList>
            <person name="Bell K.S."/>
            <person name="Sebaihia M."/>
            <person name="Pritchard L."/>
            <person name="Holden M."/>
            <person name="Hyman L.J."/>
            <person name="Holeva M.C."/>
            <person name="Thomson N.R."/>
            <person name="Bentley S.D."/>
            <person name="Churcher C."/>
            <person name="Mungall K."/>
            <person name="Atkin R."/>
            <person name="Bason N."/>
            <person name="Brooks K."/>
            <person name="Chillingworth T."/>
            <person name="Clark K."/>
            <person name="Doggett J."/>
            <person name="Fraser A."/>
            <person name="Hance Z."/>
            <person name="Hauser H."/>
            <person name="Jagels K."/>
            <person name="Moule S."/>
            <person name="Norbertczak H."/>
            <person name="Ormond D."/>
            <person name="Price C."/>
            <person name="Quail M.A."/>
            <person name="Sanders M."/>
            <person name="Walker D."/>
            <person name="Whitehead S."/>
            <person name="Salmond G.P.C."/>
            <person name="Birch P.R.J."/>
            <person name="Barrell B.G."/>
            <person name="Parkhill J."/>
            <person name="Toth I.K."/>
        </authorList>
    </citation>
    <scope>NUCLEOTIDE SEQUENCE</scope>
    <source>
        <strain evidence="2">SCRI1043</strain>
    </source>
</reference>
<keyword evidence="3" id="KW-1185">Reference proteome</keyword>
<keyword evidence="1" id="KW-0472">Membrane</keyword>
<dbReference type="EMBL" id="BX950851">
    <property type="protein sequence ID" value="CAG74581.1"/>
    <property type="molecule type" value="Genomic_DNA"/>
</dbReference>
<dbReference type="HOGENOM" id="CLU_2138791_0_0_6"/>
<name>Q6D6K5_PECAS</name>
<keyword evidence="1" id="KW-0812">Transmembrane</keyword>
<sequence>KSEGFDWLTIPFGGARKHHLLLSEKTNTSPLLIPLLFLFFFFVHLNRFGYLGIHYIIIFAQPEIKQPIKFARDDLSHQREVIEHALAHQLTDKAEAAYQRGTLWPKYVELMDD</sequence>
<dbReference type="Proteomes" id="UP000007966">
    <property type="component" value="Chromosome"/>
</dbReference>
<gene>
    <name evidence="2" type="ordered locus">ECA1675</name>
</gene>
<dbReference type="AlphaFoldDB" id="Q6D6K5"/>
<feature type="non-terminal residue" evidence="2">
    <location>
        <position position="1"/>
    </location>
</feature>
<organism evidence="2 3">
    <name type="scientific">Pectobacterium atrosepticum (strain SCRI 1043 / ATCC BAA-672)</name>
    <name type="common">Erwinia carotovora subsp. atroseptica</name>
    <dbReference type="NCBI Taxonomy" id="218491"/>
    <lineage>
        <taxon>Bacteria</taxon>
        <taxon>Pseudomonadati</taxon>
        <taxon>Pseudomonadota</taxon>
        <taxon>Gammaproteobacteria</taxon>
        <taxon>Enterobacterales</taxon>
        <taxon>Pectobacteriaceae</taxon>
        <taxon>Pectobacterium</taxon>
    </lineage>
</organism>
<proteinExistence type="predicted"/>
<accession>Q6D6K5</accession>
<evidence type="ECO:0000256" key="1">
    <source>
        <dbReference type="SAM" id="Phobius"/>
    </source>
</evidence>
<evidence type="ECO:0000313" key="3">
    <source>
        <dbReference type="Proteomes" id="UP000007966"/>
    </source>
</evidence>